<dbReference type="Gene3D" id="3.20.20.450">
    <property type="entry name" value="EAL domain"/>
    <property type="match status" value="1"/>
</dbReference>
<dbReference type="InterPro" id="IPR018047">
    <property type="entry name" value="Ammonium_transpt_CS"/>
</dbReference>
<evidence type="ECO:0000259" key="13">
    <source>
        <dbReference type="PROSITE" id="PS50887"/>
    </source>
</evidence>
<evidence type="ECO:0000256" key="3">
    <source>
        <dbReference type="ARBA" id="ARBA00022448"/>
    </source>
</evidence>
<dbReference type="SUPFAM" id="SSF55073">
    <property type="entry name" value="Nucleotide cyclase"/>
    <property type="match status" value="1"/>
</dbReference>
<feature type="transmembrane region" description="Helical" evidence="9">
    <location>
        <begin position="119"/>
        <end position="138"/>
    </location>
</feature>
<dbReference type="AlphaFoldDB" id="A0A1I4ZUS1"/>
<dbReference type="InterPro" id="IPR000014">
    <property type="entry name" value="PAS"/>
</dbReference>
<dbReference type="SUPFAM" id="SSF141868">
    <property type="entry name" value="EAL domain-like"/>
    <property type="match status" value="1"/>
</dbReference>
<keyword evidence="4 9" id="KW-0812">Transmembrane</keyword>
<feature type="transmembrane region" description="Helical" evidence="9">
    <location>
        <begin position="76"/>
        <end position="99"/>
    </location>
</feature>
<dbReference type="Pfam" id="PF00990">
    <property type="entry name" value="GGDEF"/>
    <property type="match status" value="1"/>
</dbReference>
<evidence type="ECO:0000259" key="11">
    <source>
        <dbReference type="PROSITE" id="PS50112"/>
    </source>
</evidence>
<keyword evidence="10" id="KW-0732">Signal</keyword>
<dbReference type="CDD" id="cd01948">
    <property type="entry name" value="EAL"/>
    <property type="match status" value="1"/>
</dbReference>
<feature type="transmembrane region" description="Helical" evidence="9">
    <location>
        <begin position="33"/>
        <end position="55"/>
    </location>
</feature>
<dbReference type="InterPro" id="IPR029787">
    <property type="entry name" value="Nucleotide_cyclase"/>
</dbReference>
<dbReference type="STRING" id="655353.SAMN04488056_101219"/>
<dbReference type="InterPro" id="IPR052155">
    <property type="entry name" value="Biofilm_reg_signaling"/>
</dbReference>
<evidence type="ECO:0000313" key="14">
    <source>
        <dbReference type="EMBL" id="SFN53739.1"/>
    </source>
</evidence>
<name>A0A1I4ZUS1_9HYPH</name>
<dbReference type="PROSITE" id="PS50112">
    <property type="entry name" value="PAS"/>
    <property type="match status" value="1"/>
</dbReference>
<dbReference type="InterPro" id="IPR001905">
    <property type="entry name" value="Ammonium_transpt"/>
</dbReference>
<feature type="transmembrane region" description="Helical" evidence="9">
    <location>
        <begin position="376"/>
        <end position="401"/>
    </location>
</feature>
<dbReference type="SMART" id="SM00267">
    <property type="entry name" value="GGDEF"/>
    <property type="match status" value="1"/>
</dbReference>
<evidence type="ECO:0000256" key="2">
    <source>
        <dbReference type="ARBA" id="ARBA00005887"/>
    </source>
</evidence>
<dbReference type="SUPFAM" id="SSF111352">
    <property type="entry name" value="Ammonium transporter"/>
    <property type="match status" value="1"/>
</dbReference>
<feature type="domain" description="GGDEF" evidence="13">
    <location>
        <begin position="640"/>
        <end position="774"/>
    </location>
</feature>
<feature type="transmembrane region" description="Helical" evidence="9">
    <location>
        <begin position="257"/>
        <end position="280"/>
    </location>
</feature>
<dbReference type="Proteomes" id="UP000199236">
    <property type="component" value="Unassembled WGS sequence"/>
</dbReference>
<accession>A0A1I4ZUS1</accession>
<feature type="transmembrane region" description="Helical" evidence="9">
    <location>
        <begin position="344"/>
        <end position="364"/>
    </location>
</feature>
<evidence type="ECO:0000256" key="6">
    <source>
        <dbReference type="ARBA" id="ARBA00023136"/>
    </source>
</evidence>
<comment type="subcellular location">
    <subcellularLocation>
        <location evidence="1">Membrane</location>
        <topology evidence="1">Multi-pass membrane protein</topology>
    </subcellularLocation>
</comment>
<dbReference type="Pfam" id="PF00909">
    <property type="entry name" value="Ammonium_transp"/>
    <property type="match status" value="1"/>
</dbReference>
<proteinExistence type="inferred from homology"/>
<dbReference type="GO" id="GO:0008519">
    <property type="term" value="F:ammonium channel activity"/>
    <property type="evidence" value="ECO:0007669"/>
    <property type="project" value="InterPro"/>
</dbReference>
<dbReference type="Gene3D" id="1.10.3430.10">
    <property type="entry name" value="Ammonium transporter AmtB like domains"/>
    <property type="match status" value="1"/>
</dbReference>
<dbReference type="NCBIfam" id="TIGR00836">
    <property type="entry name" value="amt"/>
    <property type="match status" value="1"/>
</dbReference>
<keyword evidence="5 9" id="KW-1133">Transmembrane helix</keyword>
<keyword evidence="15" id="KW-1185">Reference proteome</keyword>
<dbReference type="SUPFAM" id="SSF55785">
    <property type="entry name" value="PYP-like sensor domain (PAS domain)"/>
    <property type="match status" value="1"/>
</dbReference>
<keyword evidence="6 9" id="KW-0472">Membrane</keyword>
<sequence length="1077" mass="117327">MRISSVFYLLLFSTVCLTGEAHASELSSLKANIDLTWVMAASALVMFMQAGFLMLEAGMVRSKNSINVAQKNLLDFVFSVAAFTILGFMLAFGKSYGIFGLDWRYLGLQDLTSQEAGFFVFQVMFCGTAATIVSGAIAERIRLSSYVVASVFLSAIIFPVFAHWAWGNALMPNEGAFLANMGFIDFAGSSVVHGTGGWVALAGCILLGAREGRFDRQGNPIRLAGHSPVLATTGGLLLFIGWLGFNGGSTLKADESVAFIILNTVLAGGFGTVTGFMFGYHQDGHYLPEKSLAGLIGGLVAVTAGCAVLTPLGAIVIGAIGGLVAVIANSVLEHKWKIDDAVGAIGAHGFAGVVGTIGLALLAPAEHFENGRQYQIMIQSLGAGLNFLVSFGLGFICFWFLKRFLRLRASREEELIGLNIAEHATRIGVGHVEDAMEKLLSGQRSFSQRLPAVAGDEAENLTGLFNKLMSNLEAEHKKLSELEILKTQSEEAERISALSNATFEGIAIHQNGMVIDGNPQIAELLDYSLEEVIGKSIMQFADERHRGRIERSIAENCSEPYEAVLVSKSGERIPVAIRGRMINYKGREVRISCFVDLRERKAAEEHIRIMAQHDALTGVANRSLFNAQLENAVKTSTPQRAIALILIDLDRFKNVNDVYGHPAGDIVIKETAARLKALAGVNDSVARLGGDEFAIIQRNILFTNQAADTGHRIVNELSRPIKIDDKKSVMVGASVGIALSPEHAKDAETIFSRADIALYHSKKTGRNISNIYRTGLNQLMEKRRALQADLEKALEEDEFELYYQPRINAKSLEIDSYEALLRWNHPQKGLVSPAEFIPVAEASGLIVDIDNWVFKRACRDAAEGLKGKHLSINVSPLGFQQRDFVKTIEETLEKTGTDPSQIELELTESMLIEDDERGLAVMKQLKRLGLSLALDDFGTGYSSLSYLSKYPFDTIKIDRNFVVALGQEKSAVAIMKVIIGLGKGLGMDIVAEGVETVEEAAFLRENECDQLQGYLISRPMTVEEIMHEVPLDIRCSILRAEPDDKTDMQVSSLRAVKDGSSESSELASDPDVSPKRA</sequence>
<dbReference type="InterPro" id="IPR001633">
    <property type="entry name" value="EAL_dom"/>
</dbReference>
<gene>
    <name evidence="14" type="ORF">SAMN04488056_101219</name>
</gene>
<feature type="region of interest" description="Disordered" evidence="8">
    <location>
        <begin position="1046"/>
        <end position="1077"/>
    </location>
</feature>
<feature type="signal peptide" evidence="10">
    <location>
        <begin position="1"/>
        <end position="23"/>
    </location>
</feature>
<feature type="transmembrane region" description="Helical" evidence="9">
    <location>
        <begin position="145"/>
        <end position="166"/>
    </location>
</feature>
<feature type="domain" description="EAL" evidence="12">
    <location>
        <begin position="783"/>
        <end position="1033"/>
    </location>
</feature>
<evidence type="ECO:0000256" key="8">
    <source>
        <dbReference type="SAM" id="MobiDB-lite"/>
    </source>
</evidence>
<dbReference type="CDD" id="cd00130">
    <property type="entry name" value="PAS"/>
    <property type="match status" value="1"/>
</dbReference>
<evidence type="ECO:0000256" key="7">
    <source>
        <dbReference type="ARBA" id="ARBA00023177"/>
    </source>
</evidence>
<dbReference type="EMBL" id="FOVR01000001">
    <property type="protein sequence ID" value="SFN53739.1"/>
    <property type="molecule type" value="Genomic_DNA"/>
</dbReference>
<evidence type="ECO:0000256" key="4">
    <source>
        <dbReference type="ARBA" id="ARBA00022692"/>
    </source>
</evidence>
<dbReference type="PROSITE" id="PS50887">
    <property type="entry name" value="GGDEF"/>
    <property type="match status" value="1"/>
</dbReference>
<keyword evidence="7" id="KW-0924">Ammonia transport</keyword>
<comment type="similarity">
    <text evidence="2">Belongs to the ammonia transporter channel (TC 1.A.11.2) family.</text>
</comment>
<dbReference type="SMART" id="SM00091">
    <property type="entry name" value="PAS"/>
    <property type="match status" value="1"/>
</dbReference>
<dbReference type="OrthoDB" id="9814202at2"/>
<dbReference type="GO" id="GO:0016020">
    <property type="term" value="C:membrane"/>
    <property type="evidence" value="ECO:0007669"/>
    <property type="project" value="UniProtKB-SubCell"/>
</dbReference>
<dbReference type="PROSITE" id="PS50883">
    <property type="entry name" value="EAL"/>
    <property type="match status" value="1"/>
</dbReference>
<dbReference type="InterPro" id="IPR035965">
    <property type="entry name" value="PAS-like_dom_sf"/>
</dbReference>
<feature type="transmembrane region" description="Helical" evidence="9">
    <location>
        <begin position="292"/>
        <end position="310"/>
    </location>
</feature>
<dbReference type="PANTHER" id="PTHR44757">
    <property type="entry name" value="DIGUANYLATE CYCLASE DGCP"/>
    <property type="match status" value="1"/>
</dbReference>
<evidence type="ECO:0000256" key="5">
    <source>
        <dbReference type="ARBA" id="ARBA00022989"/>
    </source>
</evidence>
<dbReference type="Pfam" id="PF00563">
    <property type="entry name" value="EAL"/>
    <property type="match status" value="1"/>
</dbReference>
<dbReference type="NCBIfam" id="TIGR00229">
    <property type="entry name" value="sensory_box"/>
    <property type="match status" value="1"/>
</dbReference>
<dbReference type="InterPro" id="IPR000160">
    <property type="entry name" value="GGDEF_dom"/>
</dbReference>
<evidence type="ECO:0000259" key="12">
    <source>
        <dbReference type="PROSITE" id="PS50883"/>
    </source>
</evidence>
<dbReference type="InterPro" id="IPR024041">
    <property type="entry name" value="NH4_transpt_AmtB-like_dom"/>
</dbReference>
<reference evidence="14 15" key="1">
    <citation type="submission" date="2016-10" db="EMBL/GenBank/DDBJ databases">
        <authorList>
            <person name="de Groot N.N."/>
        </authorList>
    </citation>
    <scope>NUCLEOTIDE SEQUENCE [LARGE SCALE GENOMIC DNA]</scope>
    <source>
        <strain evidence="14 15">CGMCC 1.9157</strain>
    </source>
</reference>
<feature type="transmembrane region" description="Helical" evidence="9">
    <location>
        <begin position="186"/>
        <end position="209"/>
    </location>
</feature>
<dbReference type="InterPro" id="IPR043128">
    <property type="entry name" value="Rev_trsase/Diguanyl_cyclase"/>
</dbReference>
<keyword evidence="3" id="KW-0813">Transport</keyword>
<dbReference type="NCBIfam" id="TIGR00254">
    <property type="entry name" value="GGDEF"/>
    <property type="match status" value="1"/>
</dbReference>
<dbReference type="RefSeq" id="WP_090067978.1">
    <property type="nucleotide sequence ID" value="NZ_FOVR01000001.1"/>
</dbReference>
<dbReference type="PROSITE" id="PS01219">
    <property type="entry name" value="AMMONIUM_TRANSP"/>
    <property type="match status" value="1"/>
</dbReference>
<feature type="chain" id="PRO_5011750944" evidence="10">
    <location>
        <begin position="24"/>
        <end position="1077"/>
    </location>
</feature>
<dbReference type="Gene3D" id="3.30.70.270">
    <property type="match status" value="1"/>
</dbReference>
<evidence type="ECO:0000256" key="10">
    <source>
        <dbReference type="SAM" id="SignalP"/>
    </source>
</evidence>
<organism evidence="14 15">
    <name type="scientific">Cohaesibacter marisflavi</name>
    <dbReference type="NCBI Taxonomy" id="655353"/>
    <lineage>
        <taxon>Bacteria</taxon>
        <taxon>Pseudomonadati</taxon>
        <taxon>Pseudomonadota</taxon>
        <taxon>Alphaproteobacteria</taxon>
        <taxon>Hyphomicrobiales</taxon>
        <taxon>Cohaesibacteraceae</taxon>
    </lineage>
</organism>
<dbReference type="InterPro" id="IPR035919">
    <property type="entry name" value="EAL_sf"/>
</dbReference>
<dbReference type="Gene3D" id="3.30.450.20">
    <property type="entry name" value="PAS domain"/>
    <property type="match status" value="1"/>
</dbReference>
<dbReference type="CDD" id="cd01949">
    <property type="entry name" value="GGDEF"/>
    <property type="match status" value="1"/>
</dbReference>
<evidence type="ECO:0000256" key="1">
    <source>
        <dbReference type="ARBA" id="ARBA00004141"/>
    </source>
</evidence>
<evidence type="ECO:0000313" key="15">
    <source>
        <dbReference type="Proteomes" id="UP000199236"/>
    </source>
</evidence>
<feature type="transmembrane region" description="Helical" evidence="9">
    <location>
        <begin position="221"/>
        <end position="245"/>
    </location>
</feature>
<feature type="domain" description="PAS" evidence="11">
    <location>
        <begin position="490"/>
        <end position="553"/>
    </location>
</feature>
<evidence type="ECO:0000256" key="9">
    <source>
        <dbReference type="SAM" id="Phobius"/>
    </source>
</evidence>
<dbReference type="InterPro" id="IPR029020">
    <property type="entry name" value="Ammonium/urea_transptr"/>
</dbReference>
<dbReference type="PANTHER" id="PTHR44757:SF2">
    <property type="entry name" value="BIOFILM ARCHITECTURE MAINTENANCE PROTEIN MBAA"/>
    <property type="match status" value="1"/>
</dbReference>
<dbReference type="SMART" id="SM00052">
    <property type="entry name" value="EAL"/>
    <property type="match status" value="1"/>
</dbReference>
<dbReference type="Pfam" id="PF13426">
    <property type="entry name" value="PAS_9"/>
    <property type="match status" value="1"/>
</dbReference>
<protein>
    <submittedName>
        <fullName evidence="14">Ammonium transporter, Amt family</fullName>
    </submittedName>
</protein>